<dbReference type="NCBIfam" id="TIGR00414">
    <property type="entry name" value="serS"/>
    <property type="match status" value="1"/>
</dbReference>
<dbReference type="EC" id="6.1.1.11" evidence="12"/>
<keyword evidence="9 12" id="KW-0030">Aminoacyl-tRNA synthetase</keyword>
<dbReference type="Gene3D" id="1.10.287.40">
    <property type="entry name" value="Serine-tRNA synthetase, tRNA binding domain"/>
    <property type="match status" value="1"/>
</dbReference>
<evidence type="ECO:0000259" key="16">
    <source>
        <dbReference type="PROSITE" id="PS50862"/>
    </source>
</evidence>
<feature type="binding site" evidence="12 13">
    <location>
        <position position="297"/>
    </location>
    <ligand>
        <name>L-serine</name>
        <dbReference type="ChEBI" id="CHEBI:33384"/>
    </ligand>
</feature>
<keyword evidence="8 12" id="KW-0648">Protein biosynthesis</keyword>
<comment type="catalytic activity">
    <reaction evidence="11 12">
        <text>tRNA(Ser) + L-serine + ATP = L-seryl-tRNA(Ser) + AMP + diphosphate + H(+)</text>
        <dbReference type="Rhea" id="RHEA:12292"/>
        <dbReference type="Rhea" id="RHEA-COMP:9669"/>
        <dbReference type="Rhea" id="RHEA-COMP:9703"/>
        <dbReference type="ChEBI" id="CHEBI:15378"/>
        <dbReference type="ChEBI" id="CHEBI:30616"/>
        <dbReference type="ChEBI" id="CHEBI:33019"/>
        <dbReference type="ChEBI" id="CHEBI:33384"/>
        <dbReference type="ChEBI" id="CHEBI:78442"/>
        <dbReference type="ChEBI" id="CHEBI:78533"/>
        <dbReference type="ChEBI" id="CHEBI:456215"/>
        <dbReference type="EC" id="6.1.1.11"/>
    </reaction>
</comment>
<dbReference type="PANTHER" id="PTHR43697:SF1">
    <property type="entry name" value="SERINE--TRNA LIGASE"/>
    <property type="match status" value="1"/>
</dbReference>
<evidence type="ECO:0000256" key="3">
    <source>
        <dbReference type="ARBA" id="ARBA00010728"/>
    </source>
</evidence>
<dbReference type="PIRSF" id="PIRSF001529">
    <property type="entry name" value="Ser-tRNA-synth_IIa"/>
    <property type="match status" value="1"/>
</dbReference>
<dbReference type="HAMAP" id="MF_00176">
    <property type="entry name" value="Ser_tRNA_synth_type1"/>
    <property type="match status" value="1"/>
</dbReference>
<keyword evidence="7 12" id="KW-0067">ATP-binding</keyword>
<dbReference type="GO" id="GO:0006434">
    <property type="term" value="P:seryl-tRNA aminoacylation"/>
    <property type="evidence" value="ECO:0007669"/>
    <property type="project" value="UniProtKB-UniRule"/>
</dbReference>
<dbReference type="GO" id="GO:0005524">
    <property type="term" value="F:ATP binding"/>
    <property type="evidence" value="ECO:0007669"/>
    <property type="project" value="UniProtKB-UniRule"/>
</dbReference>
<keyword evidence="6 12" id="KW-0547">Nucleotide-binding</keyword>
<dbReference type="EMBL" id="DTKL01000071">
    <property type="protein sequence ID" value="HGY95236.1"/>
    <property type="molecule type" value="Genomic_DNA"/>
</dbReference>
<comment type="similarity">
    <text evidence="3 12">Belongs to the class-II aminoacyl-tRNA synthetase family. Type-1 seryl-tRNA synthetase subfamily.</text>
</comment>
<dbReference type="SUPFAM" id="SSF55681">
    <property type="entry name" value="Class II aaRS and biotin synthetases"/>
    <property type="match status" value="1"/>
</dbReference>
<comment type="domain">
    <text evidence="12">Consists of two distinct domains, a catalytic core and a N-terminal extension that is involved in tRNA binding.</text>
</comment>
<dbReference type="GO" id="GO:0005737">
    <property type="term" value="C:cytoplasm"/>
    <property type="evidence" value="ECO:0007669"/>
    <property type="project" value="UniProtKB-SubCell"/>
</dbReference>
<feature type="binding site" evidence="12 14">
    <location>
        <begin position="361"/>
        <end position="364"/>
    </location>
    <ligand>
        <name>ATP</name>
        <dbReference type="ChEBI" id="CHEBI:30616"/>
    </ligand>
</feature>
<feature type="binding site" evidence="13">
    <location>
        <position position="395"/>
    </location>
    <ligand>
        <name>L-serine</name>
        <dbReference type="ChEBI" id="CHEBI:33384"/>
    </ligand>
</feature>
<evidence type="ECO:0000256" key="1">
    <source>
        <dbReference type="ARBA" id="ARBA00004496"/>
    </source>
</evidence>
<evidence type="ECO:0000256" key="12">
    <source>
        <dbReference type="HAMAP-Rule" id="MF_00176"/>
    </source>
</evidence>
<dbReference type="PRINTS" id="PR00981">
    <property type="entry name" value="TRNASYNTHSER"/>
</dbReference>
<keyword evidence="5 12" id="KW-0436">Ligase</keyword>
<organism evidence="17">
    <name type="scientific">Acidobacterium capsulatum</name>
    <dbReference type="NCBI Taxonomy" id="33075"/>
    <lineage>
        <taxon>Bacteria</taxon>
        <taxon>Pseudomonadati</taxon>
        <taxon>Acidobacteriota</taxon>
        <taxon>Terriglobia</taxon>
        <taxon>Terriglobales</taxon>
        <taxon>Acidobacteriaceae</taxon>
        <taxon>Acidobacterium</taxon>
    </lineage>
</organism>
<dbReference type="GO" id="GO:0004828">
    <property type="term" value="F:serine-tRNA ligase activity"/>
    <property type="evidence" value="ECO:0007669"/>
    <property type="project" value="UniProtKB-UniRule"/>
</dbReference>
<dbReference type="InterPro" id="IPR006195">
    <property type="entry name" value="aa-tRNA-synth_II"/>
</dbReference>
<evidence type="ECO:0000256" key="4">
    <source>
        <dbReference type="ARBA" id="ARBA00022490"/>
    </source>
</evidence>
<dbReference type="UniPathway" id="UPA00906">
    <property type="reaction ID" value="UER00895"/>
</dbReference>
<comment type="catalytic activity">
    <reaction evidence="10 12">
        <text>tRNA(Sec) + L-serine + ATP = L-seryl-tRNA(Sec) + AMP + diphosphate + H(+)</text>
        <dbReference type="Rhea" id="RHEA:42580"/>
        <dbReference type="Rhea" id="RHEA-COMP:9742"/>
        <dbReference type="Rhea" id="RHEA-COMP:10128"/>
        <dbReference type="ChEBI" id="CHEBI:15378"/>
        <dbReference type="ChEBI" id="CHEBI:30616"/>
        <dbReference type="ChEBI" id="CHEBI:33019"/>
        <dbReference type="ChEBI" id="CHEBI:33384"/>
        <dbReference type="ChEBI" id="CHEBI:78442"/>
        <dbReference type="ChEBI" id="CHEBI:78533"/>
        <dbReference type="ChEBI" id="CHEBI:456215"/>
        <dbReference type="EC" id="6.1.1.11"/>
    </reaction>
</comment>
<evidence type="ECO:0000256" key="9">
    <source>
        <dbReference type="ARBA" id="ARBA00023146"/>
    </source>
</evidence>
<dbReference type="PANTHER" id="PTHR43697">
    <property type="entry name" value="SERYL-TRNA SYNTHETASE"/>
    <property type="match status" value="1"/>
</dbReference>
<dbReference type="SUPFAM" id="SSF46589">
    <property type="entry name" value="tRNA-binding arm"/>
    <property type="match status" value="1"/>
</dbReference>
<evidence type="ECO:0000256" key="7">
    <source>
        <dbReference type="ARBA" id="ARBA00022840"/>
    </source>
</evidence>
<comment type="pathway">
    <text evidence="2 12">Aminoacyl-tRNA biosynthesis; selenocysteinyl-tRNA(Sec) biosynthesis; L-seryl-tRNA(Sec) from L-serine and tRNA(Sec): step 1/1.</text>
</comment>
<evidence type="ECO:0000256" key="5">
    <source>
        <dbReference type="ARBA" id="ARBA00022598"/>
    </source>
</evidence>
<dbReference type="InterPro" id="IPR002314">
    <property type="entry name" value="aa-tRNA-synt_IIb"/>
</dbReference>
<feature type="binding site" evidence="13">
    <location>
        <position position="274"/>
    </location>
    <ligand>
        <name>L-serine</name>
        <dbReference type="ChEBI" id="CHEBI:33384"/>
    </ligand>
</feature>
<gene>
    <name evidence="12" type="primary">serS</name>
    <name evidence="17" type="ORF">ENW50_11215</name>
</gene>
<dbReference type="AlphaFoldDB" id="A0A7V5CTV8"/>
<comment type="subcellular location">
    <subcellularLocation>
        <location evidence="1 12">Cytoplasm</location>
    </subcellularLocation>
</comment>
<evidence type="ECO:0000256" key="14">
    <source>
        <dbReference type="PIRSR" id="PIRSR001529-2"/>
    </source>
</evidence>
<reference evidence="17" key="1">
    <citation type="journal article" date="2020" name="mSystems">
        <title>Genome- and Community-Level Interaction Insights into Carbon Utilization and Element Cycling Functions of Hydrothermarchaeota in Hydrothermal Sediment.</title>
        <authorList>
            <person name="Zhou Z."/>
            <person name="Liu Y."/>
            <person name="Xu W."/>
            <person name="Pan J."/>
            <person name="Luo Z.H."/>
            <person name="Li M."/>
        </authorList>
    </citation>
    <scope>NUCLEOTIDE SEQUENCE [LARGE SCALE GENOMIC DNA]</scope>
    <source>
        <strain evidence="17">SpSt-855</strain>
    </source>
</reference>
<evidence type="ECO:0000256" key="15">
    <source>
        <dbReference type="SAM" id="Coils"/>
    </source>
</evidence>
<feature type="binding site" evidence="12">
    <location>
        <begin position="243"/>
        <end position="245"/>
    </location>
    <ligand>
        <name>L-serine</name>
        <dbReference type="ChEBI" id="CHEBI:33384"/>
    </ligand>
</feature>
<comment type="caution">
    <text evidence="17">The sequence shown here is derived from an EMBL/GenBank/DDBJ whole genome shotgun (WGS) entry which is preliminary data.</text>
</comment>
<dbReference type="InterPro" id="IPR045864">
    <property type="entry name" value="aa-tRNA-synth_II/BPL/LPL"/>
</dbReference>
<dbReference type="InterPro" id="IPR002317">
    <property type="entry name" value="Ser-tRNA-ligase_type_1"/>
</dbReference>
<feature type="binding site" evidence="13">
    <location>
        <position position="243"/>
    </location>
    <ligand>
        <name>L-serine</name>
        <dbReference type="ChEBI" id="CHEBI:33384"/>
    </ligand>
</feature>
<evidence type="ECO:0000313" key="17">
    <source>
        <dbReference type="EMBL" id="HGY95236.1"/>
    </source>
</evidence>
<dbReference type="Pfam" id="PF00587">
    <property type="entry name" value="tRNA-synt_2b"/>
    <property type="match status" value="1"/>
</dbReference>
<evidence type="ECO:0000256" key="10">
    <source>
        <dbReference type="ARBA" id="ARBA00047929"/>
    </source>
</evidence>
<keyword evidence="15" id="KW-0175">Coiled coil</keyword>
<dbReference type="InterPro" id="IPR015866">
    <property type="entry name" value="Ser-tRNA-synth_1_N"/>
</dbReference>
<keyword evidence="4 12" id="KW-0963">Cytoplasm</keyword>
<dbReference type="PROSITE" id="PS50862">
    <property type="entry name" value="AA_TRNA_LIGASE_II"/>
    <property type="match status" value="1"/>
</dbReference>
<dbReference type="GO" id="GO:0016260">
    <property type="term" value="P:selenocysteine biosynthetic process"/>
    <property type="evidence" value="ECO:0007669"/>
    <property type="project" value="UniProtKB-UniRule"/>
</dbReference>
<evidence type="ECO:0000256" key="6">
    <source>
        <dbReference type="ARBA" id="ARBA00022741"/>
    </source>
</evidence>
<evidence type="ECO:0000256" key="11">
    <source>
        <dbReference type="ARBA" id="ARBA00048823"/>
    </source>
</evidence>
<feature type="domain" description="Aminoacyl-transfer RNA synthetases class-II family profile" evidence="16">
    <location>
        <begin position="140"/>
        <end position="422"/>
    </location>
</feature>
<comment type="caution">
    <text evidence="12">Lacks conserved residue(s) required for the propagation of feature annotation.</text>
</comment>
<accession>A0A7V5CTV8</accession>
<comment type="subunit">
    <text evidence="12">Homodimer. The tRNA molecule binds across the dimer.</text>
</comment>
<comment type="function">
    <text evidence="12">Catalyzes the attachment of serine to tRNA(Ser). Is also able to aminoacylate tRNA(Sec) with serine, to form the misacylated tRNA L-seryl-tRNA(Sec), which will be further converted into selenocysteinyl-tRNA(Sec).</text>
</comment>
<dbReference type="CDD" id="cd00770">
    <property type="entry name" value="SerRS_core"/>
    <property type="match status" value="1"/>
</dbReference>
<proteinExistence type="inferred from homology"/>
<feature type="binding site" evidence="12 14">
    <location>
        <begin position="274"/>
        <end position="276"/>
    </location>
    <ligand>
        <name>ATP</name>
        <dbReference type="ChEBI" id="CHEBI:30616"/>
    </ligand>
</feature>
<feature type="binding site" evidence="12">
    <location>
        <position position="397"/>
    </location>
    <ligand>
        <name>L-serine</name>
        <dbReference type="ChEBI" id="CHEBI:33384"/>
    </ligand>
</feature>
<sequence length="444" mass="50141">MLDLAFVRANLELVEARLRARGQNPAELLGDFAAIDQHRRERITEAEQLKATRNKLSEEVARLRKAKEDASAVMEETRQLKTKIEDLEGAATEAEEQLRERMARIPNLPYEDVPAGASAEENVEVKRWGTPREFDFAPKPHWELGEQLGILDFERAAKLSGARFAVYWGDGARLERALAAFMLDLHTREHGYTEVLPPLMVNSRSLFGTGQLPKFAEDLFRCEDGEPYQAGKYRENDHWLIPTAEVPLTNLFRDETLDDSQLSTSLVAHTACFRSEAGSYGKDVRGIIRQHQFQKVELVKFTRPEDSAAEHEALTRHAETVLERLGLPYRRMLLCTGDMGFSSAKTYDLEVWLPGQQVYREISSCSNFDAFQARRAGIRYRPRGQGKSAHVHTLNGSGLAIGRTWLAILENYQQADGSVRIPEALIPYMGTEVIESRNIAQGAK</sequence>
<dbReference type="Gene3D" id="3.30.930.10">
    <property type="entry name" value="Bira Bifunctional Protein, Domain 2"/>
    <property type="match status" value="1"/>
</dbReference>
<evidence type="ECO:0000256" key="2">
    <source>
        <dbReference type="ARBA" id="ARBA00005045"/>
    </source>
</evidence>
<dbReference type="Pfam" id="PF02403">
    <property type="entry name" value="Seryl_tRNA_N"/>
    <property type="match status" value="1"/>
</dbReference>
<protein>
    <recommendedName>
        <fullName evidence="12">Serine--tRNA ligase</fullName>
        <ecNumber evidence="12">6.1.1.11</ecNumber>
    </recommendedName>
    <alternativeName>
        <fullName evidence="12">Seryl-tRNA synthetase</fullName>
        <shortName evidence="12">SerRS</shortName>
    </alternativeName>
    <alternativeName>
        <fullName evidence="12">Seryl-tRNA(Ser/Sec) synthetase</fullName>
    </alternativeName>
</protein>
<dbReference type="InterPro" id="IPR033729">
    <property type="entry name" value="SerRS_core"/>
</dbReference>
<name>A0A7V5CTV8_9BACT</name>
<evidence type="ECO:0000256" key="13">
    <source>
        <dbReference type="PIRSR" id="PIRSR001529-1"/>
    </source>
</evidence>
<dbReference type="InterPro" id="IPR010978">
    <property type="entry name" value="tRNA-bd_arm"/>
</dbReference>
<dbReference type="InterPro" id="IPR042103">
    <property type="entry name" value="SerRS_1_N_sf"/>
</dbReference>
<feature type="coiled-coil region" evidence="15">
    <location>
        <begin position="39"/>
        <end position="104"/>
    </location>
</feature>
<evidence type="ECO:0000256" key="8">
    <source>
        <dbReference type="ARBA" id="ARBA00022917"/>
    </source>
</evidence>